<gene>
    <name evidence="1" type="ORF">IMSHALPRED_002523</name>
</gene>
<accession>A0A8H3J5T1</accession>
<dbReference type="OrthoDB" id="6250593at2759"/>
<keyword evidence="2" id="KW-1185">Reference proteome</keyword>
<dbReference type="AlphaFoldDB" id="A0A8H3J5T1"/>
<sequence length="120" mass="12738">MGDAAAANRSLSTIRTELEYLRESGMLRPEQYESITNQLPWPEQKGGGVPSSYIDPRFAQGPNYVNMPQLAAAAQDPGHPANPQHPKHGAWAKKLGEKLGNAAIFGAGATAGSDLVNSII</sequence>
<organism evidence="1 2">
    <name type="scientific">Imshaugia aleurites</name>
    <dbReference type="NCBI Taxonomy" id="172621"/>
    <lineage>
        <taxon>Eukaryota</taxon>
        <taxon>Fungi</taxon>
        <taxon>Dikarya</taxon>
        <taxon>Ascomycota</taxon>
        <taxon>Pezizomycotina</taxon>
        <taxon>Lecanoromycetes</taxon>
        <taxon>OSLEUM clade</taxon>
        <taxon>Lecanoromycetidae</taxon>
        <taxon>Lecanorales</taxon>
        <taxon>Lecanorineae</taxon>
        <taxon>Parmeliaceae</taxon>
        <taxon>Imshaugia</taxon>
    </lineage>
</organism>
<evidence type="ECO:0000313" key="1">
    <source>
        <dbReference type="EMBL" id="CAF9941320.1"/>
    </source>
</evidence>
<dbReference type="EMBL" id="CAJPDT010000145">
    <property type="protein sequence ID" value="CAF9941320.1"/>
    <property type="molecule type" value="Genomic_DNA"/>
</dbReference>
<evidence type="ECO:0000313" key="2">
    <source>
        <dbReference type="Proteomes" id="UP000664534"/>
    </source>
</evidence>
<protein>
    <submittedName>
        <fullName evidence="1">Uncharacterized protein</fullName>
    </submittedName>
</protein>
<name>A0A8H3J5T1_9LECA</name>
<comment type="caution">
    <text evidence="1">The sequence shown here is derived from an EMBL/GenBank/DDBJ whole genome shotgun (WGS) entry which is preliminary data.</text>
</comment>
<proteinExistence type="predicted"/>
<dbReference type="Proteomes" id="UP000664534">
    <property type="component" value="Unassembled WGS sequence"/>
</dbReference>
<reference evidence="1" key="1">
    <citation type="submission" date="2021-03" db="EMBL/GenBank/DDBJ databases">
        <authorList>
            <person name="Tagirdzhanova G."/>
        </authorList>
    </citation>
    <scope>NUCLEOTIDE SEQUENCE</scope>
</reference>